<comment type="caution">
    <text evidence="1">The sequence shown here is derived from an EMBL/GenBank/DDBJ whole genome shotgun (WGS) entry which is preliminary data.</text>
</comment>
<evidence type="ECO:0000313" key="1">
    <source>
        <dbReference type="EMBL" id="MBB5222617.1"/>
    </source>
</evidence>
<name>A0A840SKZ2_9RHOB</name>
<evidence type="ECO:0000313" key="2">
    <source>
        <dbReference type="Proteomes" id="UP000549457"/>
    </source>
</evidence>
<gene>
    <name evidence="1" type="ORF">HNP73_002553</name>
</gene>
<organism evidence="1 2">
    <name type="scientific">Amaricoccus macauensis</name>
    <dbReference type="NCBI Taxonomy" id="57001"/>
    <lineage>
        <taxon>Bacteria</taxon>
        <taxon>Pseudomonadati</taxon>
        <taxon>Pseudomonadota</taxon>
        <taxon>Alphaproteobacteria</taxon>
        <taxon>Rhodobacterales</taxon>
        <taxon>Paracoccaceae</taxon>
        <taxon>Amaricoccus</taxon>
    </lineage>
</organism>
<sequence length="100" mass="10760">MSVYVDGSPIRADLYHSETPELAGLRKAMSAFRDVPIFTRKTEVVLKEGGALRGYMASRVSASDLPEGSRVQVELACYDVKGRRSVVRVGVTASDNGPAS</sequence>
<reference evidence="1 2" key="1">
    <citation type="submission" date="2020-08" db="EMBL/GenBank/DDBJ databases">
        <title>Genomic Encyclopedia of Type Strains, Phase IV (KMG-IV): sequencing the most valuable type-strain genomes for metagenomic binning, comparative biology and taxonomic classification.</title>
        <authorList>
            <person name="Goeker M."/>
        </authorList>
    </citation>
    <scope>NUCLEOTIDE SEQUENCE [LARGE SCALE GENOMIC DNA]</scope>
    <source>
        <strain evidence="1 2">DSM 101730</strain>
    </source>
</reference>
<protein>
    <submittedName>
        <fullName evidence="1">Uncharacterized protein</fullName>
    </submittedName>
</protein>
<dbReference type="Proteomes" id="UP000549457">
    <property type="component" value="Unassembled WGS sequence"/>
</dbReference>
<keyword evidence="2" id="KW-1185">Reference proteome</keyword>
<dbReference type="AlphaFoldDB" id="A0A840SKZ2"/>
<dbReference type="RefSeq" id="WP_184149735.1">
    <property type="nucleotide sequence ID" value="NZ_JACHFM010000002.1"/>
</dbReference>
<dbReference type="EMBL" id="JACHFM010000002">
    <property type="protein sequence ID" value="MBB5222617.1"/>
    <property type="molecule type" value="Genomic_DNA"/>
</dbReference>
<accession>A0A840SKZ2</accession>
<proteinExistence type="predicted"/>